<feature type="domain" description="Metallo-beta-lactamase" evidence="12">
    <location>
        <begin position="43"/>
        <end position="182"/>
    </location>
</feature>
<comment type="subcellular location">
    <subcellularLocation>
        <location evidence="3">Periplasm</location>
    </subcellularLocation>
</comment>
<evidence type="ECO:0000256" key="3">
    <source>
        <dbReference type="ARBA" id="ARBA00004418"/>
    </source>
</evidence>
<evidence type="ECO:0000256" key="6">
    <source>
        <dbReference type="ARBA" id="ARBA00022723"/>
    </source>
</evidence>
<dbReference type="InterPro" id="IPR050855">
    <property type="entry name" value="NDM-1-like"/>
</dbReference>
<comment type="cofactor">
    <cofactor evidence="2">
        <name>Zn(2+)</name>
        <dbReference type="ChEBI" id="CHEBI:29105"/>
    </cofactor>
</comment>
<dbReference type="GO" id="GO:0008270">
    <property type="term" value="F:zinc ion binding"/>
    <property type="evidence" value="ECO:0007669"/>
    <property type="project" value="InterPro"/>
</dbReference>
<dbReference type="Gene3D" id="3.60.15.10">
    <property type="entry name" value="Ribonuclease Z/Hydroxyacylglutathione hydrolase-like"/>
    <property type="match status" value="2"/>
</dbReference>
<dbReference type="AlphaFoldDB" id="A0A1G9DX11"/>
<protein>
    <recommendedName>
        <fullName evidence="5">beta-lactamase</fullName>
        <ecNumber evidence="5">3.5.2.6</ecNumber>
    </recommendedName>
</protein>
<dbReference type="OrthoDB" id="9769598at2"/>
<dbReference type="EMBL" id="FNFH01000007">
    <property type="protein sequence ID" value="SDK68396.1"/>
    <property type="molecule type" value="Genomic_DNA"/>
</dbReference>
<reference evidence="14" key="1">
    <citation type="submission" date="2016-10" db="EMBL/GenBank/DDBJ databases">
        <authorList>
            <person name="Varghese N."/>
            <person name="Submissions S."/>
        </authorList>
    </citation>
    <scope>NUCLEOTIDE SEQUENCE [LARGE SCALE GENOMIC DNA]</scope>
    <source>
        <strain evidence="14">CGMCC 1.10658</strain>
    </source>
</reference>
<dbReference type="InterPro" id="IPR036866">
    <property type="entry name" value="RibonucZ/Hydroxyglut_hydro"/>
</dbReference>
<gene>
    <name evidence="13" type="ORF">SAMN05216212_2928</name>
</gene>
<comment type="catalytic activity">
    <reaction evidence="1">
        <text>a beta-lactam + H2O = a substituted beta-amino acid</text>
        <dbReference type="Rhea" id="RHEA:20401"/>
        <dbReference type="ChEBI" id="CHEBI:15377"/>
        <dbReference type="ChEBI" id="CHEBI:35627"/>
        <dbReference type="ChEBI" id="CHEBI:140347"/>
        <dbReference type="EC" id="3.5.2.6"/>
    </reaction>
</comment>
<dbReference type="InterPro" id="IPR001018">
    <property type="entry name" value="Beta-lactamase_class-B_CS"/>
</dbReference>
<evidence type="ECO:0000256" key="1">
    <source>
        <dbReference type="ARBA" id="ARBA00001526"/>
    </source>
</evidence>
<dbReference type="GO" id="GO:0017001">
    <property type="term" value="P:antibiotic catabolic process"/>
    <property type="evidence" value="ECO:0007669"/>
    <property type="project" value="InterPro"/>
</dbReference>
<evidence type="ECO:0000256" key="2">
    <source>
        <dbReference type="ARBA" id="ARBA00001947"/>
    </source>
</evidence>
<evidence type="ECO:0000256" key="4">
    <source>
        <dbReference type="ARBA" id="ARBA00005250"/>
    </source>
</evidence>
<dbReference type="Proteomes" id="UP000199305">
    <property type="component" value="Unassembled WGS sequence"/>
</dbReference>
<name>A0A1G9DX11_9GAMM</name>
<keyword evidence="7" id="KW-0732">Signal</keyword>
<dbReference type="GO" id="GO:0046677">
    <property type="term" value="P:response to antibiotic"/>
    <property type="evidence" value="ECO:0007669"/>
    <property type="project" value="UniProtKB-KW"/>
</dbReference>
<dbReference type="SMART" id="SM00849">
    <property type="entry name" value="Lactamase_B"/>
    <property type="match status" value="1"/>
</dbReference>
<evidence type="ECO:0000256" key="7">
    <source>
        <dbReference type="ARBA" id="ARBA00022729"/>
    </source>
</evidence>
<evidence type="ECO:0000256" key="11">
    <source>
        <dbReference type="ARBA" id="ARBA00023251"/>
    </source>
</evidence>
<accession>A0A1G9DX11</accession>
<dbReference type="STRING" id="658219.SAMN05216212_2928"/>
<keyword evidence="11" id="KW-0046">Antibiotic resistance</keyword>
<keyword evidence="9" id="KW-0378">Hydrolase</keyword>
<dbReference type="GO" id="GO:0008800">
    <property type="term" value="F:beta-lactamase activity"/>
    <property type="evidence" value="ECO:0007669"/>
    <property type="project" value="UniProtKB-EC"/>
</dbReference>
<evidence type="ECO:0000256" key="10">
    <source>
        <dbReference type="ARBA" id="ARBA00022833"/>
    </source>
</evidence>
<comment type="similarity">
    <text evidence="4">Belongs to the metallo-beta-lactamase superfamily. Class-B beta-lactamase family.</text>
</comment>
<dbReference type="GO" id="GO:0042597">
    <property type="term" value="C:periplasmic space"/>
    <property type="evidence" value="ECO:0007669"/>
    <property type="project" value="UniProtKB-SubCell"/>
</dbReference>
<dbReference type="SUPFAM" id="SSF56281">
    <property type="entry name" value="Metallo-hydrolase/oxidoreductase"/>
    <property type="match status" value="1"/>
</dbReference>
<keyword evidence="14" id="KW-1185">Reference proteome</keyword>
<evidence type="ECO:0000313" key="13">
    <source>
        <dbReference type="EMBL" id="SDK68396.1"/>
    </source>
</evidence>
<keyword evidence="10" id="KW-0862">Zinc</keyword>
<evidence type="ECO:0000256" key="8">
    <source>
        <dbReference type="ARBA" id="ARBA00022764"/>
    </source>
</evidence>
<organism evidence="13 14">
    <name type="scientific">Microbulbifer yueqingensis</name>
    <dbReference type="NCBI Taxonomy" id="658219"/>
    <lineage>
        <taxon>Bacteria</taxon>
        <taxon>Pseudomonadati</taxon>
        <taxon>Pseudomonadota</taxon>
        <taxon>Gammaproteobacteria</taxon>
        <taxon>Cellvibrionales</taxon>
        <taxon>Microbulbiferaceae</taxon>
        <taxon>Microbulbifer</taxon>
    </lineage>
</organism>
<sequence length="262" mass="29658">MKIFISLIAMLVSVLGFAESDTKFRKVKLGEGAFFLTAIEENSTNIGVLKEGGKLILIDPAPGEDKLQELEQLIQDEYRVKDLYVLNTHGHGDHSGGNEYFLNRGAKLNKFNFESLKKYRVVSHSPNDLIFYHMKSNSIFVGDIFDANWHPTFYAGGVDGFVDAMDSILRIGGEGSLIVPGHGRPVGKSILEEYKKNTLSWLGRVDDLRKKNMTIDEMLLDKELRNILERFNFEKRSPFLPKKAERRFVERSIAILDRSGGT</sequence>
<dbReference type="Pfam" id="PF00753">
    <property type="entry name" value="Lactamase_B"/>
    <property type="match status" value="1"/>
</dbReference>
<keyword evidence="8" id="KW-0574">Periplasm</keyword>
<dbReference type="InterPro" id="IPR001279">
    <property type="entry name" value="Metallo-B-lactamas"/>
</dbReference>
<evidence type="ECO:0000313" key="14">
    <source>
        <dbReference type="Proteomes" id="UP000199305"/>
    </source>
</evidence>
<dbReference type="RefSeq" id="WP_139169582.1">
    <property type="nucleotide sequence ID" value="NZ_FNFH01000007.1"/>
</dbReference>
<evidence type="ECO:0000256" key="5">
    <source>
        <dbReference type="ARBA" id="ARBA00012865"/>
    </source>
</evidence>
<dbReference type="EC" id="3.5.2.6" evidence="5"/>
<evidence type="ECO:0000259" key="12">
    <source>
        <dbReference type="SMART" id="SM00849"/>
    </source>
</evidence>
<proteinExistence type="inferred from homology"/>
<dbReference type="PANTHER" id="PTHR42951">
    <property type="entry name" value="METALLO-BETA-LACTAMASE DOMAIN-CONTAINING"/>
    <property type="match status" value="1"/>
</dbReference>
<dbReference type="PROSITE" id="PS00743">
    <property type="entry name" value="BETA_LACTAMASE_B_1"/>
    <property type="match status" value="1"/>
</dbReference>
<keyword evidence="6" id="KW-0479">Metal-binding</keyword>
<evidence type="ECO:0000256" key="9">
    <source>
        <dbReference type="ARBA" id="ARBA00022801"/>
    </source>
</evidence>